<dbReference type="InterPro" id="IPR050683">
    <property type="entry name" value="Bact_Polysacc_Export_ATP-bd"/>
</dbReference>
<sequence>MKHSIPIIQLKNVTLRIPILSPESRNLKRRILRSTTGGIFLKSRQKLEVVALKCLNLSFTRGEKVALIGHNGSGKTSFLRLISGIYKPSEGDLDLRVNVYPMLQKSFLTSPELSGLEAVKAHYLFLNRKLQGFEDYLEEIIDFSGLGTYIAMPLKSYSDGMTARLMFSLLTSCAHDCLALDEGLGTGDASFFNKAQKRMESFVHSAGSLFLASHSEELLMKFCTRGLVFNHGQVVYDGKLEDALNYYGEDFDK</sequence>
<name>A0A0A2C8N4_PROMR</name>
<evidence type="ECO:0000256" key="2">
    <source>
        <dbReference type="ARBA" id="ARBA00022840"/>
    </source>
</evidence>
<dbReference type="Pfam" id="PF00005">
    <property type="entry name" value="ABC_tran"/>
    <property type="match status" value="1"/>
</dbReference>
<evidence type="ECO:0000313" key="4">
    <source>
        <dbReference type="EMBL" id="KGG21897.1"/>
    </source>
</evidence>
<evidence type="ECO:0000313" key="5">
    <source>
        <dbReference type="Proteomes" id="UP000030392"/>
    </source>
</evidence>
<dbReference type="InterPro" id="IPR027417">
    <property type="entry name" value="P-loop_NTPase"/>
</dbReference>
<keyword evidence="2" id="KW-0067">ATP-binding</keyword>
<dbReference type="Gene3D" id="3.40.50.300">
    <property type="entry name" value="P-loop containing nucleotide triphosphate hydrolases"/>
    <property type="match status" value="1"/>
</dbReference>
<dbReference type="InterPro" id="IPR003439">
    <property type="entry name" value="ABC_transporter-like_ATP-bd"/>
</dbReference>
<dbReference type="Proteomes" id="UP000030392">
    <property type="component" value="Unassembled WGS sequence"/>
</dbReference>
<dbReference type="EMBL" id="JNAX01000004">
    <property type="protein sequence ID" value="KGG21897.1"/>
    <property type="molecule type" value="Genomic_DNA"/>
</dbReference>
<organism evidence="4 5">
    <name type="scientific">Prochlorococcus marinus str. PAC1</name>
    <dbReference type="NCBI Taxonomy" id="59924"/>
    <lineage>
        <taxon>Bacteria</taxon>
        <taxon>Bacillati</taxon>
        <taxon>Cyanobacteriota</taxon>
        <taxon>Cyanophyceae</taxon>
        <taxon>Synechococcales</taxon>
        <taxon>Prochlorococcaceae</taxon>
        <taxon>Prochlorococcus</taxon>
    </lineage>
</organism>
<dbReference type="PANTHER" id="PTHR46743:SF3">
    <property type="entry name" value="ABC-TYPE POLYSACCHARIDE_POLYOL PHOSPHATE TRANSPORT SYSTEM, ATPASE COMPONENT"/>
    <property type="match status" value="1"/>
</dbReference>
<dbReference type="SMART" id="SM00382">
    <property type="entry name" value="AAA"/>
    <property type="match status" value="1"/>
</dbReference>
<dbReference type="PROSITE" id="PS50893">
    <property type="entry name" value="ABC_TRANSPORTER_2"/>
    <property type="match status" value="1"/>
</dbReference>
<protein>
    <submittedName>
        <fullName evidence="4">Putative ABC-type polysaccharide/polyol phosphate transport system ATPase component</fullName>
    </submittedName>
</protein>
<reference evidence="5" key="1">
    <citation type="journal article" date="2014" name="Sci. Data">
        <title>Genomes of diverse isolates of the marine cyanobacterium Prochlorococcus.</title>
        <authorList>
            <person name="Biller S."/>
            <person name="Berube P."/>
            <person name="Thompson J."/>
            <person name="Kelly L."/>
            <person name="Roggensack S."/>
            <person name="Awad L."/>
            <person name="Roache-Johnson K."/>
            <person name="Ding H."/>
            <person name="Giovannoni S.J."/>
            <person name="Moore L.R."/>
            <person name="Chisholm S.W."/>
        </authorList>
    </citation>
    <scope>NUCLEOTIDE SEQUENCE [LARGE SCALE GENOMIC DNA]</scope>
    <source>
        <strain evidence="5">PAC1</strain>
    </source>
</reference>
<comment type="caution">
    <text evidence="4">The sequence shown here is derived from an EMBL/GenBank/DDBJ whole genome shotgun (WGS) entry which is preliminary data.</text>
</comment>
<keyword evidence="1" id="KW-0547">Nucleotide-binding</keyword>
<dbReference type="RefSeq" id="WP_036904370.1">
    <property type="nucleotide sequence ID" value="NZ_CP138967.1"/>
</dbReference>
<dbReference type="GO" id="GO:0005524">
    <property type="term" value="F:ATP binding"/>
    <property type="evidence" value="ECO:0007669"/>
    <property type="project" value="UniProtKB-KW"/>
</dbReference>
<evidence type="ECO:0000256" key="1">
    <source>
        <dbReference type="ARBA" id="ARBA00022741"/>
    </source>
</evidence>
<dbReference type="AlphaFoldDB" id="A0A0A2C8N4"/>
<dbReference type="GO" id="GO:0016887">
    <property type="term" value="F:ATP hydrolysis activity"/>
    <property type="evidence" value="ECO:0007669"/>
    <property type="project" value="InterPro"/>
</dbReference>
<gene>
    <name evidence="4" type="ORF">EV03_0216</name>
</gene>
<dbReference type="PANTHER" id="PTHR46743">
    <property type="entry name" value="TEICHOIC ACIDS EXPORT ATP-BINDING PROTEIN TAGH"/>
    <property type="match status" value="1"/>
</dbReference>
<evidence type="ECO:0000259" key="3">
    <source>
        <dbReference type="PROSITE" id="PS50893"/>
    </source>
</evidence>
<proteinExistence type="predicted"/>
<dbReference type="SUPFAM" id="SSF52540">
    <property type="entry name" value="P-loop containing nucleoside triphosphate hydrolases"/>
    <property type="match status" value="1"/>
</dbReference>
<accession>A0A0A2C8N4</accession>
<feature type="domain" description="ABC transporter" evidence="3">
    <location>
        <begin position="8"/>
        <end position="253"/>
    </location>
</feature>
<dbReference type="InterPro" id="IPR003593">
    <property type="entry name" value="AAA+_ATPase"/>
</dbReference>